<feature type="transmembrane region" description="Helical" evidence="6">
    <location>
        <begin position="85"/>
        <end position="104"/>
    </location>
</feature>
<dbReference type="InterPro" id="IPR011701">
    <property type="entry name" value="MFS"/>
</dbReference>
<evidence type="ECO:0000313" key="7">
    <source>
        <dbReference type="EMBL" id="MDN0074793.1"/>
    </source>
</evidence>
<protein>
    <submittedName>
        <fullName evidence="7">AmpG family muropeptide MFS transporter</fullName>
    </submittedName>
</protein>
<keyword evidence="8" id="KW-1185">Reference proteome</keyword>
<reference evidence="7" key="1">
    <citation type="submission" date="2023-06" db="EMBL/GenBank/DDBJ databases">
        <authorList>
            <person name="Zhang S."/>
        </authorList>
    </citation>
    <scope>NUCLEOTIDE SEQUENCE</scope>
    <source>
        <strain evidence="7">SG2303</strain>
    </source>
</reference>
<dbReference type="Gene3D" id="1.20.1250.20">
    <property type="entry name" value="MFS general substrate transporter like domains"/>
    <property type="match status" value="1"/>
</dbReference>
<feature type="transmembrane region" description="Helical" evidence="6">
    <location>
        <begin position="47"/>
        <end position="64"/>
    </location>
</feature>
<evidence type="ECO:0000256" key="3">
    <source>
        <dbReference type="ARBA" id="ARBA00022692"/>
    </source>
</evidence>
<evidence type="ECO:0000256" key="2">
    <source>
        <dbReference type="ARBA" id="ARBA00022448"/>
    </source>
</evidence>
<feature type="transmembrane region" description="Helical" evidence="6">
    <location>
        <begin position="271"/>
        <end position="288"/>
    </location>
</feature>
<keyword evidence="5 6" id="KW-0472">Membrane</keyword>
<evidence type="ECO:0000313" key="8">
    <source>
        <dbReference type="Proteomes" id="UP001168540"/>
    </source>
</evidence>
<evidence type="ECO:0000256" key="6">
    <source>
        <dbReference type="SAM" id="Phobius"/>
    </source>
</evidence>
<feature type="transmembrane region" description="Helical" evidence="6">
    <location>
        <begin position="295"/>
        <end position="314"/>
    </location>
</feature>
<dbReference type="RefSeq" id="WP_289829458.1">
    <property type="nucleotide sequence ID" value="NZ_JAUEDK010000010.1"/>
</dbReference>
<evidence type="ECO:0000256" key="5">
    <source>
        <dbReference type="ARBA" id="ARBA00023136"/>
    </source>
</evidence>
<dbReference type="PANTHER" id="PTHR12778">
    <property type="entry name" value="SOLUTE CARRIER FAMILY 33 ACETYL-COA TRANSPORTER -RELATED"/>
    <property type="match status" value="1"/>
</dbReference>
<dbReference type="EMBL" id="JAUEDK010000010">
    <property type="protein sequence ID" value="MDN0074793.1"/>
    <property type="molecule type" value="Genomic_DNA"/>
</dbReference>
<feature type="transmembrane region" description="Helical" evidence="6">
    <location>
        <begin position="12"/>
        <end position="35"/>
    </location>
</feature>
<comment type="subcellular location">
    <subcellularLocation>
        <location evidence="1">Membrane</location>
        <topology evidence="1">Multi-pass membrane protein</topology>
    </subcellularLocation>
</comment>
<name>A0ABT7XLX3_9NEIS</name>
<dbReference type="CDD" id="cd17486">
    <property type="entry name" value="MFS_AmpG_like"/>
    <property type="match status" value="1"/>
</dbReference>
<dbReference type="InterPro" id="IPR004752">
    <property type="entry name" value="AmpG_permease/AT-1"/>
</dbReference>
<accession>A0ABT7XLX3</accession>
<keyword evidence="3 6" id="KW-0812">Transmembrane</keyword>
<feature type="transmembrane region" description="Helical" evidence="6">
    <location>
        <begin position="330"/>
        <end position="353"/>
    </location>
</feature>
<organism evidence="7 8">
    <name type="scientific">Crenobacter oryzisoli</name>
    <dbReference type="NCBI Taxonomy" id="3056844"/>
    <lineage>
        <taxon>Bacteria</taxon>
        <taxon>Pseudomonadati</taxon>
        <taxon>Pseudomonadota</taxon>
        <taxon>Betaproteobacteria</taxon>
        <taxon>Neisseriales</taxon>
        <taxon>Neisseriaceae</taxon>
        <taxon>Crenobacter</taxon>
    </lineage>
</organism>
<dbReference type="SUPFAM" id="SSF103473">
    <property type="entry name" value="MFS general substrate transporter"/>
    <property type="match status" value="1"/>
</dbReference>
<keyword evidence="2" id="KW-0813">Transport</keyword>
<dbReference type="PANTHER" id="PTHR12778:SF10">
    <property type="entry name" value="MAJOR FACILITATOR SUPERFAMILY DOMAIN-CONTAINING PROTEIN 3"/>
    <property type="match status" value="1"/>
</dbReference>
<keyword evidence="4 6" id="KW-1133">Transmembrane helix</keyword>
<evidence type="ECO:0000256" key="1">
    <source>
        <dbReference type="ARBA" id="ARBA00004141"/>
    </source>
</evidence>
<gene>
    <name evidence="7" type="ORF">QU481_07790</name>
</gene>
<proteinExistence type="predicted"/>
<dbReference type="InterPro" id="IPR036259">
    <property type="entry name" value="MFS_trans_sf"/>
</dbReference>
<comment type="caution">
    <text evidence="7">The sequence shown here is derived from an EMBL/GenBank/DDBJ whole genome shotgun (WGS) entry which is preliminary data.</text>
</comment>
<evidence type="ECO:0000256" key="4">
    <source>
        <dbReference type="ARBA" id="ARBA00022989"/>
    </source>
</evidence>
<dbReference type="NCBIfam" id="TIGR00901">
    <property type="entry name" value="2A0125"/>
    <property type="match status" value="1"/>
</dbReference>
<feature type="transmembrane region" description="Helical" evidence="6">
    <location>
        <begin position="365"/>
        <end position="383"/>
    </location>
</feature>
<sequence>MTDSAPTLRQAIFSRTMLTCVFTGFASGLPLYALINLLPAWLRSEGVDLKAIGLFALIQLPFTWKFVWAPLMDRFVPPWLGRRRGWMLSTQLALIATMGCFGAFAPKTEIWAIAALAFGVAFFSASQDIVLDAFRREILSERELGLGNTIHINAYRLASLVPGSLSLILADHLPWATVFWITALFMLPGVAMTLLVSEPRLAAAAPKTLREAVVEPFHEFLTRNGWRGAAWVLGFIFLYKLGDSMATSLATPFYLDMGFTKSQIGLVAKHAGLWPAVIGGLLGGVWMLKLGINRALWAFGVIQVVSIVGFAWLAEQGPFAHVGAPELTRLALVIGFEALGVGLGSAAFVAYIARTTHPAYTATQFALFTSLAAVPRTVANAGTGYLVDAFGWTTFFWLCTALALPGMTLLVKVAPWNGKEEA</sequence>
<feature type="transmembrane region" description="Helical" evidence="6">
    <location>
        <begin position="176"/>
        <end position="197"/>
    </location>
</feature>
<feature type="transmembrane region" description="Helical" evidence="6">
    <location>
        <begin position="229"/>
        <end position="251"/>
    </location>
</feature>
<dbReference type="Pfam" id="PF07690">
    <property type="entry name" value="MFS_1"/>
    <property type="match status" value="1"/>
</dbReference>
<dbReference type="Proteomes" id="UP001168540">
    <property type="component" value="Unassembled WGS sequence"/>
</dbReference>
<feature type="transmembrane region" description="Helical" evidence="6">
    <location>
        <begin position="389"/>
        <end position="411"/>
    </location>
</feature>